<dbReference type="PROSITE" id="PS51819">
    <property type="entry name" value="VOC"/>
    <property type="match status" value="1"/>
</dbReference>
<dbReference type="PANTHER" id="PTHR36503:SF3">
    <property type="entry name" value="BLR0126 PROTEIN"/>
    <property type="match status" value="1"/>
</dbReference>
<dbReference type="RefSeq" id="WP_195046825.1">
    <property type="nucleotide sequence ID" value="NZ_JADLRZ010000014.1"/>
</dbReference>
<evidence type="ECO:0000313" key="3">
    <source>
        <dbReference type="Proteomes" id="UP001611450"/>
    </source>
</evidence>
<sequence>MTIRRATPDIRTTDLAASRDFYRLLGFQEAMDLGWVVTMASPSNPTAQVLLVGPDAEQPQPDMSVEVDDVDAVYAAVTAAGAEVVYSLRDEPWGVRRFFVRDPSGTVVNVVSHR</sequence>
<comment type="caution">
    <text evidence="2">The sequence shown here is derived from an EMBL/GenBank/DDBJ whole genome shotgun (WGS) entry which is preliminary data.</text>
</comment>
<organism evidence="2 3">
    <name type="scientific">Nocardia beijingensis</name>
    <dbReference type="NCBI Taxonomy" id="95162"/>
    <lineage>
        <taxon>Bacteria</taxon>
        <taxon>Bacillati</taxon>
        <taxon>Actinomycetota</taxon>
        <taxon>Actinomycetes</taxon>
        <taxon>Mycobacteriales</taxon>
        <taxon>Nocardiaceae</taxon>
        <taxon>Nocardia</taxon>
    </lineage>
</organism>
<dbReference type="InterPro" id="IPR029068">
    <property type="entry name" value="Glyas_Bleomycin-R_OHBP_Dase"/>
</dbReference>
<dbReference type="EMBL" id="JBIRXV010000004">
    <property type="protein sequence ID" value="MFI2322662.1"/>
    <property type="molecule type" value="Genomic_DNA"/>
</dbReference>
<dbReference type="InterPro" id="IPR037523">
    <property type="entry name" value="VOC_core"/>
</dbReference>
<name>A0ABW7WJ07_9NOCA</name>
<dbReference type="SUPFAM" id="SSF54593">
    <property type="entry name" value="Glyoxalase/Bleomycin resistance protein/Dihydroxybiphenyl dioxygenase"/>
    <property type="match status" value="1"/>
</dbReference>
<dbReference type="Proteomes" id="UP001611450">
    <property type="component" value="Unassembled WGS sequence"/>
</dbReference>
<feature type="domain" description="VOC" evidence="1">
    <location>
        <begin position="2"/>
        <end position="113"/>
    </location>
</feature>
<proteinExistence type="predicted"/>
<keyword evidence="3" id="KW-1185">Reference proteome</keyword>
<dbReference type="InterPro" id="IPR004360">
    <property type="entry name" value="Glyas_Fos-R_dOase_dom"/>
</dbReference>
<dbReference type="PANTHER" id="PTHR36503">
    <property type="entry name" value="BLR2520 PROTEIN"/>
    <property type="match status" value="1"/>
</dbReference>
<gene>
    <name evidence="2" type="ORF">ACH47G_19435</name>
</gene>
<dbReference type="Pfam" id="PF00903">
    <property type="entry name" value="Glyoxalase"/>
    <property type="match status" value="1"/>
</dbReference>
<accession>A0ABW7WJ07</accession>
<evidence type="ECO:0000313" key="2">
    <source>
        <dbReference type="EMBL" id="MFI2322662.1"/>
    </source>
</evidence>
<dbReference type="Gene3D" id="3.10.180.10">
    <property type="entry name" value="2,3-Dihydroxybiphenyl 1,2-Dioxygenase, domain 1"/>
    <property type="match status" value="1"/>
</dbReference>
<reference evidence="2 3" key="1">
    <citation type="submission" date="2024-10" db="EMBL/GenBank/DDBJ databases">
        <title>The Natural Products Discovery Center: Release of the First 8490 Sequenced Strains for Exploring Actinobacteria Biosynthetic Diversity.</title>
        <authorList>
            <person name="Kalkreuter E."/>
            <person name="Kautsar S.A."/>
            <person name="Yang D."/>
            <person name="Bader C.D."/>
            <person name="Teijaro C.N."/>
            <person name="Fluegel L."/>
            <person name="Davis C.M."/>
            <person name="Simpson J.R."/>
            <person name="Lauterbach L."/>
            <person name="Steele A.D."/>
            <person name="Gui C."/>
            <person name="Meng S."/>
            <person name="Li G."/>
            <person name="Viehrig K."/>
            <person name="Ye F."/>
            <person name="Su P."/>
            <person name="Kiefer A.F."/>
            <person name="Nichols A."/>
            <person name="Cepeda A.J."/>
            <person name="Yan W."/>
            <person name="Fan B."/>
            <person name="Jiang Y."/>
            <person name="Adhikari A."/>
            <person name="Zheng C.-J."/>
            <person name="Schuster L."/>
            <person name="Cowan T.M."/>
            <person name="Smanski M.J."/>
            <person name="Chevrette M.G."/>
            <person name="De Carvalho L.P.S."/>
            <person name="Shen B."/>
        </authorList>
    </citation>
    <scope>NUCLEOTIDE SEQUENCE [LARGE SCALE GENOMIC DNA]</scope>
    <source>
        <strain evidence="2 3">NPDC019626</strain>
    </source>
</reference>
<evidence type="ECO:0000259" key="1">
    <source>
        <dbReference type="PROSITE" id="PS51819"/>
    </source>
</evidence>
<protein>
    <submittedName>
        <fullName evidence="2">VOC family protein</fullName>
    </submittedName>
</protein>